<name>A0ACC0KIE0_CHOFU</name>
<evidence type="ECO:0000313" key="2">
    <source>
        <dbReference type="Proteomes" id="UP001064048"/>
    </source>
</evidence>
<evidence type="ECO:0000313" key="1">
    <source>
        <dbReference type="EMBL" id="KAI8436010.1"/>
    </source>
</evidence>
<dbReference type="Proteomes" id="UP001064048">
    <property type="component" value="Chromosome 6"/>
</dbReference>
<gene>
    <name evidence="1" type="ORF">MSG28_004146</name>
</gene>
<sequence length="99" mass="11371">MCYLRTNCSVRPELMHPCVLLDVIVGFILSFALPFAIVKFYKYDSKVKAACTTVIGVLYLTLHAYLWLVIFNFYREIKIEAEIADETNDAERPSITETT</sequence>
<accession>A0ACC0KIE0</accession>
<protein>
    <submittedName>
        <fullName evidence="1">Uncharacterized protein</fullName>
    </submittedName>
</protein>
<reference evidence="1 2" key="1">
    <citation type="journal article" date="2022" name="Genome Biol. Evol.">
        <title>The Spruce Budworm Genome: Reconstructing the Evolutionary History of Antifreeze Proteins.</title>
        <authorList>
            <person name="Beliveau C."/>
            <person name="Gagne P."/>
            <person name="Picq S."/>
            <person name="Vernygora O."/>
            <person name="Keeling C.I."/>
            <person name="Pinkney K."/>
            <person name="Doucet D."/>
            <person name="Wen F."/>
            <person name="Johnston J.S."/>
            <person name="Maaroufi H."/>
            <person name="Boyle B."/>
            <person name="Laroche J."/>
            <person name="Dewar K."/>
            <person name="Juretic N."/>
            <person name="Blackburn G."/>
            <person name="Nisole A."/>
            <person name="Brunet B."/>
            <person name="Brandao M."/>
            <person name="Lumley L."/>
            <person name="Duan J."/>
            <person name="Quan G."/>
            <person name="Lucarotti C.J."/>
            <person name="Roe A.D."/>
            <person name="Sperling F.A.H."/>
            <person name="Levesque R.C."/>
            <person name="Cusson M."/>
        </authorList>
    </citation>
    <scope>NUCLEOTIDE SEQUENCE [LARGE SCALE GENOMIC DNA]</scope>
    <source>
        <strain evidence="1">Glfc:IPQL:Cfum</strain>
    </source>
</reference>
<dbReference type="EMBL" id="CM046106">
    <property type="protein sequence ID" value="KAI8436010.1"/>
    <property type="molecule type" value="Genomic_DNA"/>
</dbReference>
<comment type="caution">
    <text evidence="1">The sequence shown here is derived from an EMBL/GenBank/DDBJ whole genome shotgun (WGS) entry which is preliminary data.</text>
</comment>
<organism evidence="1 2">
    <name type="scientific">Choristoneura fumiferana</name>
    <name type="common">Spruce budworm moth</name>
    <name type="synonym">Archips fumiferana</name>
    <dbReference type="NCBI Taxonomy" id="7141"/>
    <lineage>
        <taxon>Eukaryota</taxon>
        <taxon>Metazoa</taxon>
        <taxon>Ecdysozoa</taxon>
        <taxon>Arthropoda</taxon>
        <taxon>Hexapoda</taxon>
        <taxon>Insecta</taxon>
        <taxon>Pterygota</taxon>
        <taxon>Neoptera</taxon>
        <taxon>Endopterygota</taxon>
        <taxon>Lepidoptera</taxon>
        <taxon>Glossata</taxon>
        <taxon>Ditrysia</taxon>
        <taxon>Tortricoidea</taxon>
        <taxon>Tortricidae</taxon>
        <taxon>Tortricinae</taxon>
        <taxon>Choristoneura</taxon>
    </lineage>
</organism>
<keyword evidence="2" id="KW-1185">Reference proteome</keyword>
<proteinExistence type="predicted"/>